<dbReference type="AlphaFoldDB" id="A0AAP2D7E2"/>
<dbReference type="SUPFAM" id="SSF159894">
    <property type="entry name" value="YgaC/TfoX-N like"/>
    <property type="match status" value="1"/>
</dbReference>
<evidence type="ECO:0000313" key="3">
    <source>
        <dbReference type="Proteomes" id="UP001319180"/>
    </source>
</evidence>
<proteinExistence type="predicted"/>
<dbReference type="Pfam" id="PF04993">
    <property type="entry name" value="TfoX_N"/>
    <property type="match status" value="1"/>
</dbReference>
<dbReference type="EMBL" id="JAHESC010000005">
    <property type="protein sequence ID" value="MBT1685961.1"/>
    <property type="molecule type" value="Genomic_DNA"/>
</dbReference>
<evidence type="ECO:0000313" key="2">
    <source>
        <dbReference type="EMBL" id="MBT1685961.1"/>
    </source>
</evidence>
<dbReference type="InterPro" id="IPR007076">
    <property type="entry name" value="TfoX_N"/>
</dbReference>
<comment type="caution">
    <text evidence="2">The sequence shown here is derived from an EMBL/GenBank/DDBJ whole genome shotgun (WGS) entry which is preliminary data.</text>
</comment>
<keyword evidence="3" id="KW-1185">Reference proteome</keyword>
<gene>
    <name evidence="2" type="ORF">KK078_05310</name>
</gene>
<accession>A0AAP2D7E2</accession>
<reference evidence="2 3" key="1">
    <citation type="submission" date="2021-05" db="EMBL/GenBank/DDBJ databases">
        <title>A Polyphasic approach of four new species of the genus Ohtaekwangia: Ohtaekwangia histidinii sp. nov., Ohtaekwangia cretensis sp. nov., Ohtaekwangia indiensis sp. nov., Ohtaekwangia reichenbachii sp. nov. from diverse environment.</title>
        <authorList>
            <person name="Octaviana S."/>
        </authorList>
    </citation>
    <scope>NUCLEOTIDE SEQUENCE [LARGE SCALE GENOMIC DNA]</scope>
    <source>
        <strain evidence="2 3">PWU37</strain>
    </source>
</reference>
<organism evidence="2 3">
    <name type="scientific">Dawidia soli</name>
    <dbReference type="NCBI Taxonomy" id="2782352"/>
    <lineage>
        <taxon>Bacteria</taxon>
        <taxon>Pseudomonadati</taxon>
        <taxon>Bacteroidota</taxon>
        <taxon>Cytophagia</taxon>
        <taxon>Cytophagales</taxon>
        <taxon>Chryseotaleaceae</taxon>
        <taxon>Dawidia</taxon>
    </lineage>
</organism>
<dbReference type="Gene3D" id="3.30.1460.30">
    <property type="entry name" value="YgaC/TfoX-N like chaperone"/>
    <property type="match status" value="1"/>
</dbReference>
<feature type="domain" description="TfoX N-terminal" evidence="1">
    <location>
        <begin position="24"/>
        <end position="107"/>
    </location>
</feature>
<protein>
    <submittedName>
        <fullName evidence="2">TfoX/Sxy family protein</fullName>
    </submittedName>
</protein>
<dbReference type="Proteomes" id="UP001319180">
    <property type="component" value="Unassembled WGS sequence"/>
</dbReference>
<evidence type="ECO:0000259" key="1">
    <source>
        <dbReference type="Pfam" id="PF04993"/>
    </source>
</evidence>
<dbReference type="RefSeq" id="WP_254089212.1">
    <property type="nucleotide sequence ID" value="NZ_JAHESC010000005.1"/>
</dbReference>
<sequence length="118" mass="13228">MAYHEPLADRTREALAFHPALGEKDVEEKKMMGGLAFMVDGKMCVGIMKDALMVRVAPEAYDASLRRKGCRQMDFTGKVLKGFVLVDPEGTKTKKDLDYWVSLALAFNDDAKASRKKR</sequence>
<name>A0AAP2D7E2_9BACT</name>